<keyword evidence="15" id="KW-0832">Ubl conjugation</keyword>
<keyword evidence="23" id="KW-0458">Lysosome</keyword>
<evidence type="ECO:0000256" key="26">
    <source>
        <dbReference type="ARBA" id="ARBA00030913"/>
    </source>
</evidence>
<dbReference type="SMART" id="SM00207">
    <property type="entry name" value="TNF"/>
    <property type="match status" value="1"/>
</dbReference>
<evidence type="ECO:0000256" key="28">
    <source>
        <dbReference type="ARBA" id="ARBA00047144"/>
    </source>
</evidence>
<organism evidence="31 32">
    <name type="scientific">Electrophorus electricus</name>
    <name type="common">Electric eel</name>
    <name type="synonym">Gymnotus electricus</name>
    <dbReference type="NCBI Taxonomy" id="8005"/>
    <lineage>
        <taxon>Eukaryota</taxon>
        <taxon>Metazoa</taxon>
        <taxon>Chordata</taxon>
        <taxon>Craniata</taxon>
        <taxon>Vertebrata</taxon>
        <taxon>Euteleostomi</taxon>
        <taxon>Actinopterygii</taxon>
        <taxon>Neopterygii</taxon>
        <taxon>Teleostei</taxon>
        <taxon>Ostariophysi</taxon>
        <taxon>Gymnotiformes</taxon>
        <taxon>Gymnotoidei</taxon>
        <taxon>Gymnotidae</taxon>
        <taxon>Electrophorus</taxon>
    </lineage>
</organism>
<dbReference type="Gene3D" id="2.60.120.40">
    <property type="match status" value="1"/>
</dbReference>
<evidence type="ECO:0000256" key="3">
    <source>
        <dbReference type="ARBA" id="ARBA00004227"/>
    </source>
</evidence>
<dbReference type="GO" id="GO:0006955">
    <property type="term" value="P:immune response"/>
    <property type="evidence" value="ECO:0007669"/>
    <property type="project" value="InterPro"/>
</dbReference>
<evidence type="ECO:0000256" key="16">
    <source>
        <dbReference type="ARBA" id="ARBA00022968"/>
    </source>
</evidence>
<dbReference type="GO" id="GO:0005615">
    <property type="term" value="C:extracellular space"/>
    <property type="evidence" value="ECO:0007669"/>
    <property type="project" value="UniProtKB-KW"/>
</dbReference>
<protein>
    <recommendedName>
        <fullName evidence="8">Tumor necrosis factor ligand superfamily member 6</fullName>
    </recommendedName>
    <alternativeName>
        <fullName evidence="26">Fas antigen ligand</fullName>
    </alternativeName>
</protein>
<keyword evidence="25" id="KW-0968">Cytoplasmic vesicle</keyword>
<dbReference type="SUPFAM" id="SSF49842">
    <property type="entry name" value="TNF-like"/>
    <property type="match status" value="1"/>
</dbReference>
<gene>
    <name evidence="31" type="primary">FASLG</name>
</gene>
<dbReference type="GO" id="GO:0043123">
    <property type="term" value="P:positive regulation of canonical NF-kappaB signal transduction"/>
    <property type="evidence" value="ECO:0007669"/>
    <property type="project" value="TreeGrafter"/>
</dbReference>
<dbReference type="CDD" id="cd00184">
    <property type="entry name" value="TNF"/>
    <property type="match status" value="1"/>
</dbReference>
<keyword evidence="10" id="KW-0678">Repressor</keyword>
<dbReference type="GO" id="GO:0008625">
    <property type="term" value="P:extrinsic apoptotic signaling pathway via death domain receptors"/>
    <property type="evidence" value="ECO:0007669"/>
    <property type="project" value="TreeGrafter"/>
</dbReference>
<reference evidence="32" key="2">
    <citation type="journal article" date="2017" name="Sci. Adv.">
        <title>A tail of two voltages: Proteomic comparison of the three electric organs of the electric eel.</title>
        <authorList>
            <person name="Traeger L.L."/>
            <person name="Sabat G."/>
            <person name="Barrett-Wilt G.A."/>
            <person name="Wells G.B."/>
            <person name="Sussman M.R."/>
        </authorList>
    </citation>
    <scope>NUCLEOTIDE SEQUENCE [LARGE SCALE GENOMIC DNA]</scope>
</reference>
<keyword evidence="22" id="KW-0325">Glycoprotein</keyword>
<evidence type="ECO:0000256" key="24">
    <source>
        <dbReference type="ARBA" id="ARBA00023242"/>
    </source>
</evidence>
<reference evidence="31" key="4">
    <citation type="submission" date="2025-08" db="UniProtKB">
        <authorList>
            <consortium name="Ensembl"/>
        </authorList>
    </citation>
    <scope>IDENTIFICATION</scope>
</reference>
<evidence type="ECO:0000256" key="20">
    <source>
        <dbReference type="ARBA" id="ARBA00023157"/>
    </source>
</evidence>
<dbReference type="GO" id="GO:0005886">
    <property type="term" value="C:plasma membrane"/>
    <property type="evidence" value="ECO:0007669"/>
    <property type="project" value="UniProtKB-SubCell"/>
</dbReference>
<evidence type="ECO:0000256" key="25">
    <source>
        <dbReference type="ARBA" id="ARBA00023329"/>
    </source>
</evidence>
<evidence type="ECO:0000259" key="30">
    <source>
        <dbReference type="PROSITE" id="PS50049"/>
    </source>
</evidence>
<comment type="function">
    <text evidence="1">Cytoplasmic form induces gene transcription inhibition.</text>
</comment>
<dbReference type="Proteomes" id="UP000314983">
    <property type="component" value="Chromosome 3"/>
</dbReference>
<evidence type="ECO:0000256" key="4">
    <source>
        <dbReference type="ARBA" id="ARBA00004321"/>
    </source>
</evidence>
<dbReference type="InterPro" id="IPR006052">
    <property type="entry name" value="TNF_dom"/>
</dbReference>
<keyword evidence="11" id="KW-0202">Cytokine</keyword>
<dbReference type="FunFam" id="2.60.120.40:FF:000017">
    <property type="entry name" value="Tumor necrosis factor ligand superfamily member 6"/>
    <property type="match status" value="1"/>
</dbReference>
<keyword evidence="9" id="KW-1003">Cell membrane</keyword>
<keyword evidence="19 29" id="KW-0472">Membrane</keyword>
<dbReference type="InterPro" id="IPR028326">
    <property type="entry name" value="FASL"/>
</dbReference>
<dbReference type="GeneTree" id="ENSGT01060000248544"/>
<dbReference type="STRING" id="8005.ENSEEEP00000036817"/>
<evidence type="ECO:0000256" key="17">
    <source>
        <dbReference type="ARBA" id="ARBA00022989"/>
    </source>
</evidence>
<evidence type="ECO:0000256" key="23">
    <source>
        <dbReference type="ARBA" id="ARBA00023228"/>
    </source>
</evidence>
<keyword evidence="24" id="KW-0539">Nucleus</keyword>
<keyword evidence="12" id="KW-0964">Secreted</keyword>
<dbReference type="GO" id="GO:0043202">
    <property type="term" value="C:lysosomal lumen"/>
    <property type="evidence" value="ECO:0007669"/>
    <property type="project" value="UniProtKB-SubCell"/>
</dbReference>
<evidence type="ECO:0000256" key="8">
    <source>
        <dbReference type="ARBA" id="ARBA00018020"/>
    </source>
</evidence>
<keyword evidence="17 29" id="KW-1133">Transmembrane helix</keyword>
<evidence type="ECO:0000313" key="32">
    <source>
        <dbReference type="Proteomes" id="UP000314983"/>
    </source>
</evidence>
<reference evidence="31" key="3">
    <citation type="submission" date="2020-05" db="EMBL/GenBank/DDBJ databases">
        <title>Electrophorus electricus (electric eel) genome, fEleEle1, primary haplotype.</title>
        <authorList>
            <person name="Myers G."/>
            <person name="Meyer A."/>
            <person name="Fedrigo O."/>
            <person name="Formenti G."/>
            <person name="Rhie A."/>
            <person name="Tracey A."/>
            <person name="Sims Y."/>
            <person name="Jarvis E.D."/>
        </authorList>
    </citation>
    <scope>NUCLEOTIDE SEQUENCE [LARGE SCALE GENOMIC DNA]</scope>
</reference>
<evidence type="ECO:0000256" key="21">
    <source>
        <dbReference type="ARBA" id="ARBA00023163"/>
    </source>
</evidence>
<proteinExistence type="inferred from homology"/>
<dbReference type="GO" id="GO:0030903">
    <property type="term" value="P:notochord development"/>
    <property type="evidence" value="ECO:0007669"/>
    <property type="project" value="Ensembl"/>
</dbReference>
<dbReference type="PRINTS" id="PR01681">
    <property type="entry name" value="FASLIGAND"/>
</dbReference>
<keyword evidence="16" id="KW-0735">Signal-anchor</keyword>
<comment type="function">
    <text evidence="27">Induces FAS-mediated activation of NF-kappa-B, initiating non-apoptotic signaling pathways. Can induce apoptosis but does not appear to be essential for this process.</text>
</comment>
<keyword evidence="32" id="KW-1185">Reference proteome</keyword>
<dbReference type="RefSeq" id="XP_035379841.1">
    <property type="nucleotide sequence ID" value="XM_035523948.1"/>
</dbReference>
<evidence type="ECO:0000256" key="29">
    <source>
        <dbReference type="SAM" id="Phobius"/>
    </source>
</evidence>
<dbReference type="GO" id="GO:0005164">
    <property type="term" value="F:tumor necrosis factor receptor binding"/>
    <property type="evidence" value="ECO:0007669"/>
    <property type="project" value="InterPro"/>
</dbReference>
<evidence type="ECO:0000256" key="12">
    <source>
        <dbReference type="ARBA" id="ARBA00022525"/>
    </source>
</evidence>
<dbReference type="GeneID" id="113589104"/>
<comment type="subunit">
    <text evidence="28">Homotrimer. Interacts with ARHGAP9, BAIAP2L1, BTK, CACNB3, CACNB4, CRK, DLG2, DNMBP, DOCK4, EPS8L3, FGR, FYB1, FYN, HCK, ITK, ITSN2, KALRN, LYN, MACC1, MIA, MPP4, MYO15A, NCF1, NCK1, NCK2, NCKIPSD, OSTF1, PIK3R1, PSTPIP1, RIMBP3C, SAMSN1, SH3GL3, SH3PXD2B, SH3PXD2A, SH3RF2, SKAP2, SNX33, SNX9, SORBS3, SPTA1, SRC, SRGAP1, SRGAP2, SRGAP3, TEC, TJP3 and YES1.</text>
</comment>
<sequence>MSNNRRHLYPPVFTVNTSGGFPQHHQPHHQQEAQQCTPAAGRLEPVLVPCWTFPPAQVQAKRRSCRGMTSAGGTLLVMVFLVVFAALGLGAYQIWKLQRELVQMKQEMHIQSESRVPQGLVGTQSEDNSKTKHTQAAHLIGKIQNKASKTLNWEPRHSRAFTEGVVYHNGGLQVNESGLYFIYSRVEFLSNVCQARDSLLHTVYVRRSRHVLTLMSDHKEGFCKEGVDMWTAGSNLGSIQQLRQADWVLVNVSRPAMLSTDHHSNYFGLFKLP</sequence>
<dbReference type="PANTHER" id="PTHR11471:SF33">
    <property type="entry name" value="TUMOR NECROSIS FACTOR LIGAND SUPERFAMILY MEMBER 6"/>
    <property type="match status" value="1"/>
</dbReference>
<evidence type="ECO:0000256" key="2">
    <source>
        <dbReference type="ARBA" id="ARBA00004123"/>
    </source>
</evidence>
<evidence type="ECO:0000256" key="14">
    <source>
        <dbReference type="ARBA" id="ARBA00022703"/>
    </source>
</evidence>
<dbReference type="InterPro" id="IPR008983">
    <property type="entry name" value="Tumour_necrosis_fac-like_dom"/>
</dbReference>
<feature type="domain" description="THD" evidence="30">
    <location>
        <begin position="135"/>
        <end position="272"/>
    </location>
</feature>
<dbReference type="PROSITE" id="PS50049">
    <property type="entry name" value="THD_2"/>
    <property type="match status" value="1"/>
</dbReference>
<comment type="similarity">
    <text evidence="7">Belongs to the tumor necrosis factor family.</text>
</comment>
<keyword evidence="20" id="KW-1015">Disulfide bond</keyword>
<comment type="subcellular location">
    <subcellularLocation>
        <location evidence="5">Cell membrane</location>
        <topology evidence="5">Single-pass type II membrane protein</topology>
    </subcellularLocation>
    <subcellularLocation>
        <location evidence="4">Cytoplasmic vesicle lumen</location>
    </subcellularLocation>
    <subcellularLocation>
        <location evidence="3">Lysosome lumen</location>
    </subcellularLocation>
    <subcellularLocation>
        <location evidence="2">Nucleus</location>
    </subcellularLocation>
    <subcellularLocation>
        <location evidence="6">Secreted</location>
    </subcellularLocation>
</comment>
<evidence type="ECO:0000313" key="31">
    <source>
        <dbReference type="Ensembl" id="ENSEEEP00000036817.2"/>
    </source>
</evidence>
<evidence type="ECO:0000256" key="7">
    <source>
        <dbReference type="ARBA" id="ARBA00008670"/>
    </source>
</evidence>
<evidence type="ECO:0000256" key="6">
    <source>
        <dbReference type="ARBA" id="ARBA00004613"/>
    </source>
</evidence>
<dbReference type="AlphaFoldDB" id="A0A4W4GKL6"/>
<keyword evidence="14" id="KW-0053">Apoptosis</keyword>
<dbReference type="GO" id="GO:0005634">
    <property type="term" value="C:nucleus"/>
    <property type="evidence" value="ECO:0007669"/>
    <property type="project" value="UniProtKB-SubCell"/>
</dbReference>
<keyword evidence="21" id="KW-0804">Transcription</keyword>
<reference evidence="32" key="1">
    <citation type="journal article" date="2014" name="Science">
        <title>Nonhuman genetics. Genomic basis for the convergent evolution of electric organs.</title>
        <authorList>
            <person name="Gallant J.R."/>
            <person name="Traeger L.L."/>
            <person name="Volkening J.D."/>
            <person name="Moffett H."/>
            <person name="Chen P.H."/>
            <person name="Novina C.D."/>
            <person name="Phillips G.N.Jr."/>
            <person name="Anand R."/>
            <person name="Wells G.B."/>
            <person name="Pinch M."/>
            <person name="Guth R."/>
            <person name="Unguez G.A."/>
            <person name="Albert J.S."/>
            <person name="Zakon H.H."/>
            <person name="Samanta M.P."/>
            <person name="Sussman M.R."/>
        </authorList>
    </citation>
    <scope>NUCLEOTIDE SEQUENCE [LARGE SCALE GENOMIC DNA]</scope>
</reference>
<name>A0A4W4GKL6_ELEEL</name>
<keyword evidence="13 29" id="KW-0812">Transmembrane</keyword>
<evidence type="ECO:0000256" key="19">
    <source>
        <dbReference type="ARBA" id="ARBA00023136"/>
    </source>
</evidence>
<evidence type="ECO:0000256" key="15">
    <source>
        <dbReference type="ARBA" id="ARBA00022843"/>
    </source>
</evidence>
<evidence type="ECO:0000256" key="11">
    <source>
        <dbReference type="ARBA" id="ARBA00022514"/>
    </source>
</evidence>
<evidence type="ECO:0000256" key="22">
    <source>
        <dbReference type="ARBA" id="ARBA00023180"/>
    </source>
</evidence>
<dbReference type="Ensembl" id="ENSEEET00000037248.2">
    <property type="protein sequence ID" value="ENSEEEP00000036817.2"/>
    <property type="gene ID" value="ENSEEEG00000017479.2"/>
</dbReference>
<evidence type="ECO:0000256" key="18">
    <source>
        <dbReference type="ARBA" id="ARBA00023015"/>
    </source>
</evidence>
<feature type="transmembrane region" description="Helical" evidence="29">
    <location>
        <begin position="71"/>
        <end position="95"/>
    </location>
</feature>
<dbReference type="GO" id="GO:0005125">
    <property type="term" value="F:cytokine activity"/>
    <property type="evidence" value="ECO:0007669"/>
    <property type="project" value="UniProtKB-KW"/>
</dbReference>
<dbReference type="PANTHER" id="PTHR11471">
    <property type="entry name" value="TUMOR NECROSIS FACTOR FAMILY MEMBER"/>
    <property type="match status" value="1"/>
</dbReference>
<evidence type="ECO:0000256" key="13">
    <source>
        <dbReference type="ARBA" id="ARBA00022692"/>
    </source>
</evidence>
<keyword evidence="18" id="KW-0805">Transcription regulation</keyword>
<reference evidence="31" key="5">
    <citation type="submission" date="2025-09" db="UniProtKB">
        <authorList>
            <consortium name="Ensembl"/>
        </authorList>
    </citation>
    <scope>IDENTIFICATION</scope>
</reference>
<dbReference type="OMA" id="MACTVNF"/>
<evidence type="ECO:0000256" key="5">
    <source>
        <dbReference type="ARBA" id="ARBA00004401"/>
    </source>
</evidence>
<evidence type="ECO:0000256" key="9">
    <source>
        <dbReference type="ARBA" id="ARBA00022475"/>
    </source>
</evidence>
<accession>A0A4W4GKL6</accession>
<evidence type="ECO:0000256" key="27">
    <source>
        <dbReference type="ARBA" id="ARBA00045660"/>
    </source>
</evidence>
<evidence type="ECO:0000256" key="1">
    <source>
        <dbReference type="ARBA" id="ARBA00003149"/>
    </source>
</evidence>
<dbReference type="GO" id="GO:0060205">
    <property type="term" value="C:cytoplasmic vesicle lumen"/>
    <property type="evidence" value="ECO:0007669"/>
    <property type="project" value="UniProtKB-SubCell"/>
</dbReference>
<evidence type="ECO:0000256" key="10">
    <source>
        <dbReference type="ARBA" id="ARBA00022491"/>
    </source>
</evidence>
<dbReference type="Pfam" id="PF00229">
    <property type="entry name" value="TNF"/>
    <property type="match status" value="1"/>
</dbReference>